<accession>A0A5B2VTD9</accession>
<dbReference type="InterPro" id="IPR012338">
    <property type="entry name" value="Beta-lactam/transpept-like"/>
</dbReference>
<dbReference type="PANTHER" id="PTHR46825">
    <property type="entry name" value="D-ALANYL-D-ALANINE-CARBOXYPEPTIDASE/ENDOPEPTIDASE AMPH"/>
    <property type="match status" value="1"/>
</dbReference>
<keyword evidence="1" id="KW-0732">Signal</keyword>
<dbReference type="EMBL" id="VUOC01000003">
    <property type="protein sequence ID" value="KAA2241507.1"/>
    <property type="molecule type" value="Genomic_DNA"/>
</dbReference>
<evidence type="ECO:0000256" key="1">
    <source>
        <dbReference type="SAM" id="SignalP"/>
    </source>
</evidence>
<dbReference type="InterPro" id="IPR001466">
    <property type="entry name" value="Beta-lactam-related"/>
</dbReference>
<sequence>MAKKILGYLLLAGLQLIINKCTAQHNFDTLTAKLNRVVTRDSLPGLTVALVNAEGIVYQKSFGFADIKNNIKYNANTVQNIGSVSKSLISIAIMKAVELKYFTLETNINDILPFKVINPNHPNDTITIKELTNHTSGIIDNENIYPNSYRFYPALRSYDKELLELIGTKGYQEKIKDTSMKTFFYNYLSKEGAYYSAKNFSSNKAGTAYSYSNLGSALAAYLIEIKSGLSYDKFTAKYIFQPLKMKNSGWFIDVKKLENYARLYYNKDKDFPLYSLLTYPDGGLRTSCNDLSKYLAAVIKGYSGDTTLLSNISFKQMFAPMFTETNAPQGIRLSNRNKGVFWNLYSDGTIGLDGDDPGVSSYLFFNPATGLGGLFLCNKFIDNKQAIVELLVKETL</sequence>
<dbReference type="AlphaFoldDB" id="A0A5B2VTD9"/>
<feature type="domain" description="Beta-lactamase-related" evidence="2">
    <location>
        <begin position="38"/>
        <end position="386"/>
    </location>
</feature>
<dbReference type="RefSeq" id="WP_149839021.1">
    <property type="nucleotide sequence ID" value="NZ_VUOC01000003.1"/>
</dbReference>
<feature type="signal peptide" evidence="1">
    <location>
        <begin position="1"/>
        <end position="23"/>
    </location>
</feature>
<organism evidence="3 4">
    <name type="scientific">Chitinophaga agrisoli</name>
    <dbReference type="NCBI Taxonomy" id="2607653"/>
    <lineage>
        <taxon>Bacteria</taxon>
        <taxon>Pseudomonadati</taxon>
        <taxon>Bacteroidota</taxon>
        <taxon>Chitinophagia</taxon>
        <taxon>Chitinophagales</taxon>
        <taxon>Chitinophagaceae</taxon>
        <taxon>Chitinophaga</taxon>
    </lineage>
</organism>
<dbReference type="PANTHER" id="PTHR46825:SF9">
    <property type="entry name" value="BETA-LACTAMASE-RELATED DOMAIN-CONTAINING PROTEIN"/>
    <property type="match status" value="1"/>
</dbReference>
<reference evidence="3 4" key="1">
    <citation type="submission" date="2019-09" db="EMBL/GenBank/DDBJ databases">
        <title>Chitinophaga ginsengihumi sp. nov., isolated from soil of ginseng rhizosphere.</title>
        <authorList>
            <person name="Lee J."/>
        </authorList>
    </citation>
    <scope>NUCLEOTIDE SEQUENCE [LARGE SCALE GENOMIC DNA]</scope>
    <source>
        <strain evidence="3 4">BN140078</strain>
    </source>
</reference>
<dbReference type="Pfam" id="PF00144">
    <property type="entry name" value="Beta-lactamase"/>
    <property type="match status" value="1"/>
</dbReference>
<keyword evidence="4" id="KW-1185">Reference proteome</keyword>
<name>A0A5B2VTD9_9BACT</name>
<dbReference type="Proteomes" id="UP000324611">
    <property type="component" value="Unassembled WGS sequence"/>
</dbReference>
<protein>
    <submittedName>
        <fullName evidence="3">Beta-lactamase family protein</fullName>
    </submittedName>
</protein>
<dbReference type="InterPro" id="IPR050491">
    <property type="entry name" value="AmpC-like"/>
</dbReference>
<feature type="chain" id="PRO_5023022525" evidence="1">
    <location>
        <begin position="24"/>
        <end position="396"/>
    </location>
</feature>
<reference evidence="3 4" key="2">
    <citation type="submission" date="2019-09" db="EMBL/GenBank/DDBJ databases">
        <authorList>
            <person name="Jin C."/>
        </authorList>
    </citation>
    <scope>NUCLEOTIDE SEQUENCE [LARGE SCALE GENOMIC DNA]</scope>
    <source>
        <strain evidence="3 4">BN140078</strain>
    </source>
</reference>
<dbReference type="SUPFAM" id="SSF56601">
    <property type="entry name" value="beta-lactamase/transpeptidase-like"/>
    <property type="match status" value="1"/>
</dbReference>
<evidence type="ECO:0000259" key="2">
    <source>
        <dbReference type="Pfam" id="PF00144"/>
    </source>
</evidence>
<proteinExistence type="predicted"/>
<comment type="caution">
    <text evidence="3">The sequence shown here is derived from an EMBL/GenBank/DDBJ whole genome shotgun (WGS) entry which is preliminary data.</text>
</comment>
<gene>
    <name evidence="3" type="ORF">F0L74_16560</name>
</gene>
<dbReference type="Gene3D" id="3.40.710.10">
    <property type="entry name" value="DD-peptidase/beta-lactamase superfamily"/>
    <property type="match status" value="1"/>
</dbReference>
<evidence type="ECO:0000313" key="3">
    <source>
        <dbReference type="EMBL" id="KAA2241507.1"/>
    </source>
</evidence>
<evidence type="ECO:0000313" key="4">
    <source>
        <dbReference type="Proteomes" id="UP000324611"/>
    </source>
</evidence>